<keyword evidence="1" id="KW-1133">Transmembrane helix</keyword>
<reference evidence="2" key="1">
    <citation type="journal article" date="2022" name="Plant J.">
        <title>Strategies of tolerance reflected in two North American maple genomes.</title>
        <authorList>
            <person name="McEvoy S.L."/>
            <person name="Sezen U.U."/>
            <person name="Trouern-Trend A."/>
            <person name="McMahon S.M."/>
            <person name="Schaberg P.G."/>
            <person name="Yang J."/>
            <person name="Wegrzyn J.L."/>
            <person name="Swenson N.G."/>
        </authorList>
    </citation>
    <scope>NUCLEOTIDE SEQUENCE</scope>
    <source>
        <strain evidence="2">91603</strain>
    </source>
</reference>
<feature type="transmembrane region" description="Helical" evidence="1">
    <location>
        <begin position="77"/>
        <end position="100"/>
    </location>
</feature>
<keyword evidence="1" id="KW-0472">Membrane</keyword>
<name>A0AAD5IRI0_ACENE</name>
<accession>A0AAD5IRI0</accession>
<evidence type="ECO:0000256" key="1">
    <source>
        <dbReference type="SAM" id="Phobius"/>
    </source>
</evidence>
<dbReference type="EMBL" id="JAJSOW010000103">
    <property type="protein sequence ID" value="KAI9174977.1"/>
    <property type="molecule type" value="Genomic_DNA"/>
</dbReference>
<organism evidence="2 3">
    <name type="scientific">Acer negundo</name>
    <name type="common">Box elder</name>
    <dbReference type="NCBI Taxonomy" id="4023"/>
    <lineage>
        <taxon>Eukaryota</taxon>
        <taxon>Viridiplantae</taxon>
        <taxon>Streptophyta</taxon>
        <taxon>Embryophyta</taxon>
        <taxon>Tracheophyta</taxon>
        <taxon>Spermatophyta</taxon>
        <taxon>Magnoliopsida</taxon>
        <taxon>eudicotyledons</taxon>
        <taxon>Gunneridae</taxon>
        <taxon>Pentapetalae</taxon>
        <taxon>rosids</taxon>
        <taxon>malvids</taxon>
        <taxon>Sapindales</taxon>
        <taxon>Sapindaceae</taxon>
        <taxon>Hippocastanoideae</taxon>
        <taxon>Acereae</taxon>
        <taxon>Acer</taxon>
    </lineage>
</organism>
<reference evidence="2" key="2">
    <citation type="submission" date="2023-02" db="EMBL/GenBank/DDBJ databases">
        <authorList>
            <person name="Swenson N.G."/>
            <person name="Wegrzyn J.L."/>
            <person name="Mcevoy S.L."/>
        </authorList>
    </citation>
    <scope>NUCLEOTIDE SEQUENCE</scope>
    <source>
        <strain evidence="2">91603</strain>
        <tissue evidence="2">Leaf</tissue>
    </source>
</reference>
<evidence type="ECO:0000313" key="3">
    <source>
        <dbReference type="Proteomes" id="UP001064489"/>
    </source>
</evidence>
<comment type="caution">
    <text evidence="2">The sequence shown here is derived from an EMBL/GenBank/DDBJ whole genome shotgun (WGS) entry which is preliminary data.</text>
</comment>
<protein>
    <submittedName>
        <fullName evidence="2">Uncharacterized protein</fullName>
    </submittedName>
</protein>
<dbReference type="Proteomes" id="UP001064489">
    <property type="component" value="Chromosome 8"/>
</dbReference>
<gene>
    <name evidence="2" type="ORF">LWI28_025568</name>
</gene>
<proteinExistence type="predicted"/>
<sequence>MRLPAQPCLRSILSSSRLPPLTSQVSLYLKSGLGTHPNISHRVLKRFIIEIHTSVPTELCDQTMIYAVNKSKKVENVALVVTTPLLFKLIPAVINLGLLLRCFSPDS</sequence>
<keyword evidence="3" id="KW-1185">Reference proteome</keyword>
<evidence type="ECO:0000313" key="2">
    <source>
        <dbReference type="EMBL" id="KAI9174977.1"/>
    </source>
</evidence>
<keyword evidence="1" id="KW-0812">Transmembrane</keyword>
<dbReference type="AlphaFoldDB" id="A0AAD5IRI0"/>